<gene>
    <name evidence="2" type="ORF">K1X13_10860</name>
</gene>
<dbReference type="SUPFAM" id="SSF53335">
    <property type="entry name" value="S-adenosyl-L-methionine-dependent methyltransferases"/>
    <property type="match status" value="1"/>
</dbReference>
<dbReference type="GO" id="GO:0008168">
    <property type="term" value="F:methyltransferase activity"/>
    <property type="evidence" value="ECO:0007669"/>
    <property type="project" value="UniProtKB-KW"/>
</dbReference>
<comment type="caution">
    <text evidence="2">The sequence shown here is derived from an EMBL/GenBank/DDBJ whole genome shotgun (WGS) entry which is preliminary data.</text>
</comment>
<organism evidence="2 3">
    <name type="scientific">Nocardioides jiangsuensis</name>
    <dbReference type="NCBI Taxonomy" id="2866161"/>
    <lineage>
        <taxon>Bacteria</taxon>
        <taxon>Bacillati</taxon>
        <taxon>Actinomycetota</taxon>
        <taxon>Actinomycetes</taxon>
        <taxon>Propionibacteriales</taxon>
        <taxon>Nocardioidaceae</taxon>
        <taxon>Nocardioides</taxon>
    </lineage>
</organism>
<dbReference type="InterPro" id="IPR029063">
    <property type="entry name" value="SAM-dependent_MTases_sf"/>
</dbReference>
<evidence type="ECO:0000313" key="2">
    <source>
        <dbReference type="EMBL" id="MBY9075319.1"/>
    </source>
</evidence>
<dbReference type="GO" id="GO:0032259">
    <property type="term" value="P:methylation"/>
    <property type="evidence" value="ECO:0007669"/>
    <property type="project" value="UniProtKB-KW"/>
</dbReference>
<dbReference type="InterPro" id="IPR013216">
    <property type="entry name" value="Methyltransf_11"/>
</dbReference>
<keyword evidence="3" id="KW-1185">Reference proteome</keyword>
<dbReference type="PANTHER" id="PTHR43861">
    <property type="entry name" value="TRANS-ACONITATE 2-METHYLTRANSFERASE-RELATED"/>
    <property type="match status" value="1"/>
</dbReference>
<dbReference type="EMBL" id="JAIEZQ010000002">
    <property type="protein sequence ID" value="MBY9075319.1"/>
    <property type="molecule type" value="Genomic_DNA"/>
</dbReference>
<keyword evidence="2" id="KW-0489">Methyltransferase</keyword>
<reference evidence="2 3" key="1">
    <citation type="submission" date="2021-08" db="EMBL/GenBank/DDBJ databases">
        <title>Nocardioides bacterium WL0053 sp. nov., isolated from the sediment.</title>
        <authorList>
            <person name="Wang L."/>
            <person name="Zhang D."/>
            <person name="Zhang A."/>
        </authorList>
    </citation>
    <scope>NUCLEOTIDE SEQUENCE [LARGE SCALE GENOMIC DNA]</scope>
    <source>
        <strain evidence="2 3">WL0053</strain>
    </source>
</reference>
<protein>
    <submittedName>
        <fullName evidence="2">Class I SAM-dependent methyltransferase</fullName>
    </submittedName>
</protein>
<dbReference type="Proteomes" id="UP000754710">
    <property type="component" value="Unassembled WGS sequence"/>
</dbReference>
<dbReference type="Pfam" id="PF08241">
    <property type="entry name" value="Methyltransf_11"/>
    <property type="match status" value="1"/>
</dbReference>
<feature type="domain" description="Methyltransferase type 11" evidence="1">
    <location>
        <begin position="2"/>
        <end position="89"/>
    </location>
</feature>
<dbReference type="CDD" id="cd02440">
    <property type="entry name" value="AdoMet_MTases"/>
    <property type="match status" value="1"/>
</dbReference>
<proteinExistence type="predicted"/>
<keyword evidence="2" id="KW-0808">Transferase</keyword>
<sequence length="122" mass="13589">MLDLGCAAGHLTHELVLAGADVIALDKSERMVAHARRLMNGRAHVEVADLSEPLHMIDNDSMDLVAASLVLHYLSDWQGIISEIHRVHRRELERRWRRDDRAPVAPAPFGCLHAAPGPRADH</sequence>
<evidence type="ECO:0000313" key="3">
    <source>
        <dbReference type="Proteomes" id="UP000754710"/>
    </source>
</evidence>
<accession>A0ABS7RJT9</accession>
<name>A0ABS7RJT9_9ACTN</name>
<evidence type="ECO:0000259" key="1">
    <source>
        <dbReference type="Pfam" id="PF08241"/>
    </source>
</evidence>
<dbReference type="Gene3D" id="3.40.50.150">
    <property type="entry name" value="Vaccinia Virus protein VP39"/>
    <property type="match status" value="1"/>
</dbReference>